<gene>
    <name evidence="7" type="ORF">SHI21_17060</name>
</gene>
<dbReference type="InterPro" id="IPR051167">
    <property type="entry name" value="Prolyl_oligopep/macrocyclase"/>
</dbReference>
<keyword evidence="3" id="KW-0720">Serine protease</keyword>
<feature type="domain" description="Peptidase S9 prolyl oligopeptidase catalytic" evidence="5">
    <location>
        <begin position="497"/>
        <end position="694"/>
    </location>
</feature>
<name>A0ABU5W059_9BACT</name>
<dbReference type="PROSITE" id="PS51257">
    <property type="entry name" value="PROKAR_LIPOPROTEIN"/>
    <property type="match status" value="1"/>
</dbReference>
<dbReference type="PRINTS" id="PR00862">
    <property type="entry name" value="PROLIGOPTASE"/>
</dbReference>
<evidence type="ECO:0000259" key="6">
    <source>
        <dbReference type="Pfam" id="PF02897"/>
    </source>
</evidence>
<sequence>MLKYFILVAVTLFAASCSSQKVSNTTADDPYLWLEDVESPKSLEFAKAENEKTLSVLQNDPHYKSIEADIRKLAYAKDRIPWANPMKGYFYNFWRDEKNARGLWRRATLSQYRKTNPKWEVILDLDELSKKENDNWVWHGSQCLPPRYERCLIFLSRGGKDASVVREFDLKEKAFVRNGFELPEAKSNVKWIDQDSIYVATDNGPDSLTNAGYARTVKYLKRGQKLSEAPVIFEVDKNEQSASAYVEHTQTGKYHFLSERISFFQTKIWSFENGVKTLIQMPTESDFYGYFKGYVLFILKKELKTEKQIFKAGSLVALPFDKITDSTLADLELIFGSTDKVFLESLETTKNHILLNIIDNIQGKVVKVTFKEPHNWVLQNIDLGKNGVASVMSTEIDNDNFSVTYNDFITPTSMYIGNTNAVPLKLTKIKTAPEKFDSKNIISEQRFVKSTDGVMIPYFIIHKKDMKYNGKNPTLLYGYGGFEVSMQPYYLGGIGKSWLERGGVYIMSNIRGGGEFGPAWHMAAVKENHQIVFDDFIAIANDLIKNKVTTPAHLGIMGGSNGGLLVGGTFIQRPDLFNAVVCEVPLLDMLRYHKLLAGASWMDEYGNPEDPKMREAILKYSPYQNVKADVKYPEVFFYTSTKDDRVHPAHSRKMVAKMREQGHPLFYYENTEGGHGGAANLEQGILKGALEFTYLWRKLK</sequence>
<evidence type="ECO:0000259" key="5">
    <source>
        <dbReference type="Pfam" id="PF00326"/>
    </source>
</evidence>
<dbReference type="EMBL" id="JAYGJQ010000002">
    <property type="protein sequence ID" value="MEA9357944.1"/>
    <property type="molecule type" value="Genomic_DNA"/>
</dbReference>
<evidence type="ECO:0000313" key="8">
    <source>
        <dbReference type="Proteomes" id="UP001302274"/>
    </source>
</evidence>
<dbReference type="SUPFAM" id="SSF53474">
    <property type="entry name" value="alpha/beta-Hydrolases"/>
    <property type="match status" value="1"/>
</dbReference>
<evidence type="ECO:0000256" key="1">
    <source>
        <dbReference type="ARBA" id="ARBA00022670"/>
    </source>
</evidence>
<proteinExistence type="predicted"/>
<dbReference type="PANTHER" id="PTHR42881">
    <property type="entry name" value="PROLYL ENDOPEPTIDASE"/>
    <property type="match status" value="1"/>
</dbReference>
<dbReference type="Pfam" id="PF02897">
    <property type="entry name" value="Peptidase_S9_N"/>
    <property type="match status" value="1"/>
</dbReference>
<dbReference type="InterPro" id="IPR023302">
    <property type="entry name" value="Pept_S9A_N"/>
</dbReference>
<keyword evidence="2" id="KW-0378">Hydrolase</keyword>
<dbReference type="Gene3D" id="3.40.50.1820">
    <property type="entry name" value="alpha/beta hydrolase"/>
    <property type="match status" value="1"/>
</dbReference>
<keyword evidence="8" id="KW-1185">Reference proteome</keyword>
<organism evidence="7 8">
    <name type="scientific">Bacteriovorax antarcticus</name>
    <dbReference type="NCBI Taxonomy" id="3088717"/>
    <lineage>
        <taxon>Bacteria</taxon>
        <taxon>Pseudomonadati</taxon>
        <taxon>Bdellovibrionota</taxon>
        <taxon>Bacteriovoracia</taxon>
        <taxon>Bacteriovoracales</taxon>
        <taxon>Bacteriovoracaceae</taxon>
        <taxon>Bacteriovorax</taxon>
    </lineage>
</organism>
<dbReference type="InterPro" id="IPR001375">
    <property type="entry name" value="Peptidase_S9_cat"/>
</dbReference>
<dbReference type="InterPro" id="IPR002470">
    <property type="entry name" value="Peptidase_S9A"/>
</dbReference>
<reference evidence="7 8" key="1">
    <citation type="submission" date="2023-11" db="EMBL/GenBank/DDBJ databases">
        <title>A Novel Polar Bacteriovorax (B. antarcticus) Isolated from the Biocrust in Antarctica.</title>
        <authorList>
            <person name="Mun W."/>
            <person name="Choi S.Y."/>
            <person name="Mitchell R.J."/>
        </authorList>
    </citation>
    <scope>NUCLEOTIDE SEQUENCE [LARGE SCALE GENOMIC DNA]</scope>
    <source>
        <strain evidence="7 8">PP10</strain>
    </source>
</reference>
<feature type="signal peptide" evidence="4">
    <location>
        <begin position="1"/>
        <end position="21"/>
    </location>
</feature>
<keyword evidence="1" id="KW-0645">Protease</keyword>
<dbReference type="Pfam" id="PF00326">
    <property type="entry name" value="Peptidase_S9"/>
    <property type="match status" value="1"/>
</dbReference>
<dbReference type="RefSeq" id="WP_323578141.1">
    <property type="nucleotide sequence ID" value="NZ_JAYGJQ010000002.1"/>
</dbReference>
<dbReference type="InterPro" id="IPR029058">
    <property type="entry name" value="AB_hydrolase_fold"/>
</dbReference>
<evidence type="ECO:0000313" key="7">
    <source>
        <dbReference type="EMBL" id="MEA9357944.1"/>
    </source>
</evidence>
<dbReference type="Gene3D" id="2.130.10.120">
    <property type="entry name" value="Prolyl oligopeptidase, N-terminal domain"/>
    <property type="match status" value="1"/>
</dbReference>
<comment type="caution">
    <text evidence="7">The sequence shown here is derived from an EMBL/GenBank/DDBJ whole genome shotgun (WGS) entry which is preliminary data.</text>
</comment>
<evidence type="ECO:0000256" key="2">
    <source>
        <dbReference type="ARBA" id="ARBA00022801"/>
    </source>
</evidence>
<evidence type="ECO:0000256" key="3">
    <source>
        <dbReference type="ARBA" id="ARBA00022825"/>
    </source>
</evidence>
<evidence type="ECO:0000256" key="4">
    <source>
        <dbReference type="SAM" id="SignalP"/>
    </source>
</evidence>
<protein>
    <submittedName>
        <fullName evidence="7">Prolyl oligopeptidase family serine peptidase</fullName>
    </submittedName>
</protein>
<accession>A0ABU5W059</accession>
<feature type="chain" id="PRO_5046551653" evidence="4">
    <location>
        <begin position="22"/>
        <end position="700"/>
    </location>
</feature>
<dbReference type="SUPFAM" id="SSF50993">
    <property type="entry name" value="Peptidase/esterase 'gauge' domain"/>
    <property type="match status" value="1"/>
</dbReference>
<keyword evidence="4" id="KW-0732">Signal</keyword>
<dbReference type="Proteomes" id="UP001302274">
    <property type="component" value="Unassembled WGS sequence"/>
</dbReference>
<dbReference type="PANTHER" id="PTHR42881:SF13">
    <property type="entry name" value="PROLYL ENDOPEPTIDASE"/>
    <property type="match status" value="1"/>
</dbReference>
<feature type="domain" description="Peptidase S9A N-terminal" evidence="6">
    <location>
        <begin position="21"/>
        <end position="416"/>
    </location>
</feature>